<protein>
    <submittedName>
        <fullName evidence="1">Uncharacterized protein</fullName>
    </submittedName>
</protein>
<reference evidence="2" key="1">
    <citation type="journal article" date="2013" name="New Phytol.">
        <title>Comparative genomic and transcriptomic analyses reveal the hemibiotrophic stage shift of Colletotrichum fungi.</title>
        <authorList>
            <person name="Gan P."/>
            <person name="Ikeda K."/>
            <person name="Irieda H."/>
            <person name="Narusaka M."/>
            <person name="O'Connell R.J."/>
            <person name="Narusaka Y."/>
            <person name="Takano Y."/>
            <person name="Kubo Y."/>
            <person name="Shirasu K."/>
        </authorList>
    </citation>
    <scope>NUCLEOTIDE SEQUENCE [LARGE SCALE GENOMIC DNA]</scope>
    <source>
        <strain evidence="2">104-T / ATCC 96160 / CBS 514.97 / LARS 414 / MAFF 240422</strain>
    </source>
</reference>
<evidence type="ECO:0000313" key="1">
    <source>
        <dbReference type="EMBL" id="TDZ24447.1"/>
    </source>
</evidence>
<dbReference type="Proteomes" id="UP000014480">
    <property type="component" value="Unassembled WGS sequence"/>
</dbReference>
<gene>
    <name evidence="1" type="ORF">Cob_v003408</name>
</gene>
<dbReference type="AlphaFoldDB" id="A0A484G4F1"/>
<sequence>MFSRRLMSLVFLAHEIASGIREDGRGPFHFFAGSNSVALASESRLKLLIQTGADYNLPVSEKFGSPASTTRRAVCIPWQRS</sequence>
<accession>A0A484G4F1</accession>
<keyword evidence="2" id="KW-1185">Reference proteome</keyword>
<dbReference type="EMBL" id="AMCV02000005">
    <property type="protein sequence ID" value="TDZ24447.1"/>
    <property type="molecule type" value="Genomic_DNA"/>
</dbReference>
<evidence type="ECO:0000313" key="2">
    <source>
        <dbReference type="Proteomes" id="UP000014480"/>
    </source>
</evidence>
<organism evidence="1 2">
    <name type="scientific">Colletotrichum orbiculare (strain 104-T / ATCC 96160 / CBS 514.97 / LARS 414 / MAFF 240422)</name>
    <name type="common">Cucumber anthracnose fungus</name>
    <name type="synonym">Colletotrichum lagenarium</name>
    <dbReference type="NCBI Taxonomy" id="1213857"/>
    <lineage>
        <taxon>Eukaryota</taxon>
        <taxon>Fungi</taxon>
        <taxon>Dikarya</taxon>
        <taxon>Ascomycota</taxon>
        <taxon>Pezizomycotina</taxon>
        <taxon>Sordariomycetes</taxon>
        <taxon>Hypocreomycetidae</taxon>
        <taxon>Glomerellales</taxon>
        <taxon>Glomerellaceae</taxon>
        <taxon>Colletotrichum</taxon>
        <taxon>Colletotrichum orbiculare species complex</taxon>
    </lineage>
</organism>
<name>A0A484G4F1_COLOR</name>
<comment type="caution">
    <text evidence="1">The sequence shown here is derived from an EMBL/GenBank/DDBJ whole genome shotgun (WGS) entry which is preliminary data.</text>
</comment>
<reference evidence="2" key="2">
    <citation type="journal article" date="2019" name="Mol. Plant Microbe Interact.">
        <title>Genome sequence resources for four phytopathogenic fungi from the Colletotrichum orbiculare species complex.</title>
        <authorList>
            <person name="Gan P."/>
            <person name="Tsushima A."/>
            <person name="Narusaka M."/>
            <person name="Narusaka Y."/>
            <person name="Takano Y."/>
            <person name="Kubo Y."/>
            <person name="Shirasu K."/>
        </authorList>
    </citation>
    <scope>GENOME REANNOTATION</scope>
    <source>
        <strain evidence="2">104-T / ATCC 96160 / CBS 514.97 / LARS 414 / MAFF 240422</strain>
    </source>
</reference>
<proteinExistence type="predicted"/>